<name>A0A3D8IWB8_9HELI</name>
<gene>
    <name evidence="1" type="ORF">CQA62_03705</name>
</gene>
<keyword evidence="2" id="KW-1185">Reference proteome</keyword>
<comment type="caution">
    <text evidence="1">The sequence shown here is derived from an EMBL/GenBank/DDBJ whole genome shotgun (WGS) entry which is preliminary data.</text>
</comment>
<dbReference type="EMBL" id="NXLU01000003">
    <property type="protein sequence ID" value="RDU69256.1"/>
    <property type="molecule type" value="Genomic_DNA"/>
</dbReference>
<accession>A0A3D8IWB8</accession>
<dbReference type="InterPro" id="IPR036249">
    <property type="entry name" value="Thioredoxin-like_sf"/>
</dbReference>
<dbReference type="AlphaFoldDB" id="A0A3D8IWB8"/>
<protein>
    <recommendedName>
        <fullName evidence="3">Redoxin domain-containing protein</fullName>
    </recommendedName>
</protein>
<reference evidence="1 2" key="1">
    <citation type="submission" date="2018-04" db="EMBL/GenBank/DDBJ databases">
        <title>Novel Campyloabacter and Helicobacter Species and Strains.</title>
        <authorList>
            <person name="Mannion A.J."/>
            <person name="Shen Z."/>
            <person name="Fox J.G."/>
        </authorList>
    </citation>
    <scope>NUCLEOTIDE SEQUENCE [LARGE SCALE GENOMIC DNA]</scope>
    <source>
        <strain evidence="1 2">ATCC 700242</strain>
    </source>
</reference>
<sequence>MKYYLLCCTFILIFVGCDGRNQTYKQTYPQYTLSNFDGKNIQIIKYKNKIQILPAPDTNKPVMFFFLQPSCTECFKGIEHIQRLYEEYKDKILFFPILSDAQSNEENFKSEVAILKKNYGLNFEFYRSVGEDFLQSFERESDSNFIVLYNSSLSLVGEYEGLVPEEMLELDLNLSI</sequence>
<proteinExistence type="predicted"/>
<dbReference type="OrthoDB" id="9813820at2"/>
<organism evidence="1 2">
    <name type="scientific">Helicobacter cholecystus</name>
    <dbReference type="NCBI Taxonomy" id="45498"/>
    <lineage>
        <taxon>Bacteria</taxon>
        <taxon>Pseudomonadati</taxon>
        <taxon>Campylobacterota</taxon>
        <taxon>Epsilonproteobacteria</taxon>
        <taxon>Campylobacterales</taxon>
        <taxon>Helicobacteraceae</taxon>
        <taxon>Helicobacter</taxon>
    </lineage>
</organism>
<evidence type="ECO:0008006" key="3">
    <source>
        <dbReference type="Google" id="ProtNLM"/>
    </source>
</evidence>
<dbReference type="RefSeq" id="WP_104725094.1">
    <property type="nucleotide sequence ID" value="NZ_FZNE01000015.1"/>
</dbReference>
<evidence type="ECO:0000313" key="2">
    <source>
        <dbReference type="Proteomes" id="UP000257067"/>
    </source>
</evidence>
<dbReference type="Proteomes" id="UP000257067">
    <property type="component" value="Unassembled WGS sequence"/>
</dbReference>
<evidence type="ECO:0000313" key="1">
    <source>
        <dbReference type="EMBL" id="RDU69256.1"/>
    </source>
</evidence>
<dbReference type="PROSITE" id="PS51257">
    <property type="entry name" value="PROKAR_LIPOPROTEIN"/>
    <property type="match status" value="1"/>
</dbReference>
<dbReference type="SUPFAM" id="SSF52833">
    <property type="entry name" value="Thioredoxin-like"/>
    <property type="match status" value="1"/>
</dbReference>
<dbReference type="Gene3D" id="3.40.30.10">
    <property type="entry name" value="Glutaredoxin"/>
    <property type="match status" value="1"/>
</dbReference>